<comment type="similarity">
    <text evidence="1">Belongs to the bacterial solute-binding protein 8 family.</text>
</comment>
<dbReference type="InterPro" id="IPR002491">
    <property type="entry name" value="ABC_transptr_periplasmic_BD"/>
</dbReference>
<evidence type="ECO:0000259" key="3">
    <source>
        <dbReference type="PROSITE" id="PS50983"/>
    </source>
</evidence>
<protein>
    <recommendedName>
        <fullName evidence="3">Fe/B12 periplasmic-binding domain-containing protein</fullName>
    </recommendedName>
</protein>
<evidence type="ECO:0000256" key="2">
    <source>
        <dbReference type="SAM" id="SignalP"/>
    </source>
</evidence>
<reference evidence="4 5" key="1">
    <citation type="journal article" date="2023" name="PLoS ONE">
        <title>Genome-based metabolic and phylogenomic analysis of three Terrisporobacter species.</title>
        <authorList>
            <person name="Boer T."/>
            <person name="Bengelsdorf F.R."/>
            <person name="Bomeke M."/>
            <person name="Daniel R."/>
            <person name="Poehlein A."/>
        </authorList>
    </citation>
    <scope>NUCLEOTIDE SEQUENCE [LARGE SCALE GENOMIC DNA]</scope>
    <source>
        <strain evidence="4 5">DSM 1288</strain>
    </source>
</reference>
<dbReference type="PROSITE" id="PS50983">
    <property type="entry name" value="FE_B12_PBP"/>
    <property type="match status" value="1"/>
</dbReference>
<dbReference type="InterPro" id="IPR050902">
    <property type="entry name" value="ABC_Transporter_SBP"/>
</dbReference>
<dbReference type="PANTHER" id="PTHR30535:SF34">
    <property type="entry name" value="MOLYBDATE-BINDING PROTEIN MOLA"/>
    <property type="match status" value="1"/>
</dbReference>
<dbReference type="Pfam" id="PF01497">
    <property type="entry name" value="Peripla_BP_2"/>
    <property type="match status" value="1"/>
</dbReference>
<feature type="domain" description="Fe/B12 periplasmic-binding" evidence="3">
    <location>
        <begin position="61"/>
        <end position="361"/>
    </location>
</feature>
<evidence type="ECO:0000313" key="4">
    <source>
        <dbReference type="EMBL" id="WWD83757.1"/>
    </source>
</evidence>
<dbReference type="Gene3D" id="3.40.50.1980">
    <property type="entry name" value="Nitrogenase molybdenum iron protein domain"/>
    <property type="match status" value="2"/>
</dbReference>
<dbReference type="PROSITE" id="PS51257">
    <property type="entry name" value="PROKAR_LIPOPROTEIN"/>
    <property type="match status" value="1"/>
</dbReference>
<keyword evidence="5" id="KW-1185">Reference proteome</keyword>
<dbReference type="Proteomes" id="UP001348492">
    <property type="component" value="Chromosome"/>
</dbReference>
<gene>
    <name evidence="4" type="ORF">TEGL_21710</name>
</gene>
<dbReference type="PANTHER" id="PTHR30535">
    <property type="entry name" value="VITAMIN B12-BINDING PROTEIN"/>
    <property type="match status" value="1"/>
</dbReference>
<evidence type="ECO:0000313" key="5">
    <source>
        <dbReference type="Proteomes" id="UP001348492"/>
    </source>
</evidence>
<proteinExistence type="inferred from homology"/>
<sequence>MKKKRCKILSIVLSMMMISMSLLSGCGSTNSNNKENSNSSKKIEITDLAGRKVTFDKVAKKAVVQWSGSGGGFMTISALAGKDVSNIIVGMDAGLKNYRLDMWNQFKKDIPELEKIPDIGSIDDDTFNTELAISQGAEVAFFPMDLKKTAQQSVQPKLEAAGIQVVYTDYHSEDLEKHKQTISIMGKILGYEDRASEIIDYYNKKVTAVYDRIDKIKSKKPSVYIEVGMGGPKEYGNSFGDYSWGMLAKKCGADLITDGVIKEAEPINPELLLTKDPDIIMITGSYWPEKSNSMRLGFDANEKDSQELLKAFTKRDGWSNLKAVKNKEVYSMHHAISREVYDCAVIEYLAKTFYPDEFKDTDPKATLKEFYEKFLPYEFGGLWFTKLK</sequence>
<dbReference type="RefSeq" id="WP_018590774.1">
    <property type="nucleotide sequence ID" value="NZ_CP117523.1"/>
</dbReference>
<accession>A0ABZ2EVD8</accession>
<dbReference type="EMBL" id="CP117523">
    <property type="protein sequence ID" value="WWD83757.1"/>
    <property type="molecule type" value="Genomic_DNA"/>
</dbReference>
<feature type="chain" id="PRO_5046606535" description="Fe/B12 periplasmic-binding domain-containing protein" evidence="2">
    <location>
        <begin position="25"/>
        <end position="388"/>
    </location>
</feature>
<name>A0ABZ2EVD8_9FIRM</name>
<evidence type="ECO:0000256" key="1">
    <source>
        <dbReference type="ARBA" id="ARBA00008814"/>
    </source>
</evidence>
<organism evidence="4 5">
    <name type="scientific">Terrisporobacter glycolicus ATCC 14880 = DSM 1288</name>
    <dbReference type="NCBI Taxonomy" id="1121315"/>
    <lineage>
        <taxon>Bacteria</taxon>
        <taxon>Bacillati</taxon>
        <taxon>Bacillota</taxon>
        <taxon>Clostridia</taxon>
        <taxon>Peptostreptococcales</taxon>
        <taxon>Peptostreptococcaceae</taxon>
        <taxon>Terrisporobacter</taxon>
    </lineage>
</organism>
<keyword evidence="2" id="KW-0732">Signal</keyword>
<dbReference type="SUPFAM" id="SSF53807">
    <property type="entry name" value="Helical backbone' metal receptor"/>
    <property type="match status" value="1"/>
</dbReference>
<feature type="signal peptide" evidence="2">
    <location>
        <begin position="1"/>
        <end position="24"/>
    </location>
</feature>